<dbReference type="Proteomes" id="UP000634529">
    <property type="component" value="Unassembled WGS sequence"/>
</dbReference>
<feature type="transmembrane region" description="Helical" evidence="1">
    <location>
        <begin position="73"/>
        <end position="96"/>
    </location>
</feature>
<proteinExistence type="predicted"/>
<evidence type="ECO:0000313" key="3">
    <source>
        <dbReference type="Proteomes" id="UP000634529"/>
    </source>
</evidence>
<feature type="transmembrane region" description="Helical" evidence="1">
    <location>
        <begin position="43"/>
        <end position="61"/>
    </location>
</feature>
<accession>A0ABR9B255</accession>
<organism evidence="2 3">
    <name type="scientific">Paenibacillus arenosi</name>
    <dbReference type="NCBI Taxonomy" id="2774142"/>
    <lineage>
        <taxon>Bacteria</taxon>
        <taxon>Bacillati</taxon>
        <taxon>Bacillota</taxon>
        <taxon>Bacilli</taxon>
        <taxon>Bacillales</taxon>
        <taxon>Paenibacillaceae</taxon>
        <taxon>Paenibacillus</taxon>
    </lineage>
</organism>
<keyword evidence="1" id="KW-1133">Transmembrane helix</keyword>
<protein>
    <submittedName>
        <fullName evidence="2">DUF3021 family protein</fullName>
    </submittedName>
</protein>
<comment type="caution">
    <text evidence="2">The sequence shown here is derived from an EMBL/GenBank/DDBJ whole genome shotgun (WGS) entry which is preliminary data.</text>
</comment>
<reference evidence="2 3" key="1">
    <citation type="submission" date="2020-09" db="EMBL/GenBank/DDBJ databases">
        <title>Paenibacillus sp. CAU 1523 isolated from sand of Haeundae Beach.</title>
        <authorList>
            <person name="Kim W."/>
        </authorList>
    </citation>
    <scope>NUCLEOTIDE SEQUENCE [LARGE SCALE GENOMIC DNA]</scope>
    <source>
        <strain evidence="2 3">CAU 1523</strain>
    </source>
</reference>
<feature type="transmembrane region" description="Helical" evidence="1">
    <location>
        <begin position="102"/>
        <end position="120"/>
    </location>
</feature>
<name>A0ABR9B255_9BACL</name>
<dbReference type="RefSeq" id="WP_192026541.1">
    <property type="nucleotide sequence ID" value="NZ_JACYTN010000020.1"/>
</dbReference>
<keyword evidence="1" id="KW-0472">Membrane</keyword>
<keyword evidence="1" id="KW-0812">Transmembrane</keyword>
<dbReference type="InterPro" id="IPR021560">
    <property type="entry name" value="DUF3021"/>
</dbReference>
<feature type="transmembrane region" description="Helical" evidence="1">
    <location>
        <begin position="12"/>
        <end position="31"/>
    </location>
</feature>
<evidence type="ECO:0000313" key="2">
    <source>
        <dbReference type="EMBL" id="MBD8500231.1"/>
    </source>
</evidence>
<dbReference type="Pfam" id="PF11457">
    <property type="entry name" value="DUF3021"/>
    <property type="match status" value="1"/>
</dbReference>
<evidence type="ECO:0000256" key="1">
    <source>
        <dbReference type="SAM" id="Phobius"/>
    </source>
</evidence>
<keyword evidence="3" id="KW-1185">Reference proteome</keyword>
<gene>
    <name evidence="2" type="ORF">IFO66_18215</name>
</gene>
<dbReference type="EMBL" id="JACYTN010000020">
    <property type="protein sequence ID" value="MBD8500231.1"/>
    <property type="molecule type" value="Genomic_DNA"/>
</dbReference>
<sequence>MKLSQFIKETIRDFFTIFGSIIIIITLLRQFFHPDLAFDLKSIYTIMTFSMIGALLGFIMYSRKDLSEKQTRVRIAIHFIALEIILISLGIIIGVINSPLSVIILALQVAVVYVIVRLLAWHNDKKVANSINEKLKSFKKNI</sequence>